<dbReference type="Gene3D" id="3.40.50.1820">
    <property type="entry name" value="alpha/beta hydrolase"/>
    <property type="match status" value="1"/>
</dbReference>
<dbReference type="SUPFAM" id="SSF53474">
    <property type="entry name" value="alpha/beta-Hydrolases"/>
    <property type="match status" value="1"/>
</dbReference>
<dbReference type="AlphaFoldDB" id="A0A5B8V9M7"/>
<dbReference type="InterPro" id="IPR029058">
    <property type="entry name" value="AB_hydrolase_fold"/>
</dbReference>
<dbReference type="InterPro" id="IPR000801">
    <property type="entry name" value="Esterase-like"/>
</dbReference>
<dbReference type="KEGG" id="pgin:FRZ67_10095"/>
<organism evidence="1 2">
    <name type="scientific">Panacibacter ginsenosidivorans</name>
    <dbReference type="NCBI Taxonomy" id="1813871"/>
    <lineage>
        <taxon>Bacteria</taxon>
        <taxon>Pseudomonadati</taxon>
        <taxon>Bacteroidota</taxon>
        <taxon>Chitinophagia</taxon>
        <taxon>Chitinophagales</taxon>
        <taxon>Chitinophagaceae</taxon>
        <taxon>Panacibacter</taxon>
    </lineage>
</organism>
<dbReference type="Proteomes" id="UP000321533">
    <property type="component" value="Chromosome"/>
</dbReference>
<dbReference type="InterPro" id="IPR050583">
    <property type="entry name" value="Mycobacterial_A85_antigen"/>
</dbReference>
<sequence length="271" mass="31447">MADEKLMADGILVEQNIVTSSFLERDVIVDAYLPKSVQHPEQMSLLLINDGQDLPKMPFDEILDKLIIEDTIDPLMCIGIHCGLERKMEYGTANEPDYQGRGARAMAYTQFVFEELLPFIHDTYRVASFKEKSFAGFSLGALSALDIVWNHPQEFNKVGLFSGSFWWRNKSYKHGYNDAVNRIMHKQIREGEYHEWLQFFFECGALDETKDRNHNGIIDSIDDTLDLIKELHLKGYPEKSIRYLELPEGRHDVFTWGKAFPDFLKWGWGKK</sequence>
<evidence type="ECO:0000313" key="2">
    <source>
        <dbReference type="Proteomes" id="UP000321533"/>
    </source>
</evidence>
<keyword evidence="2" id="KW-1185">Reference proteome</keyword>
<dbReference type="Pfam" id="PF00756">
    <property type="entry name" value="Esterase"/>
    <property type="match status" value="1"/>
</dbReference>
<proteinExistence type="predicted"/>
<dbReference type="PANTHER" id="PTHR48098:SF6">
    <property type="entry name" value="FERRI-BACILLIBACTIN ESTERASE BESA"/>
    <property type="match status" value="1"/>
</dbReference>
<accession>A0A5B8V9M7</accession>
<reference evidence="1 2" key="1">
    <citation type="journal article" date="2016" name="Int. J. Syst. Evol. Microbiol.">
        <title>Panacibacter ginsenosidivorans gen. nov., sp. nov., with ginsenoside converting activity isolated from soil of a ginseng field.</title>
        <authorList>
            <person name="Siddiqi M.Z."/>
            <person name="Muhammad Shafi S."/>
            <person name="Choi K.D."/>
            <person name="Im W.T."/>
        </authorList>
    </citation>
    <scope>NUCLEOTIDE SEQUENCE [LARGE SCALE GENOMIC DNA]</scope>
    <source>
        <strain evidence="1 2">Gsoil1550</strain>
    </source>
</reference>
<dbReference type="PANTHER" id="PTHR48098">
    <property type="entry name" value="ENTEROCHELIN ESTERASE-RELATED"/>
    <property type="match status" value="1"/>
</dbReference>
<protein>
    <submittedName>
        <fullName evidence="1">Esterase family protein</fullName>
    </submittedName>
</protein>
<gene>
    <name evidence="1" type="ORF">FRZ67_10095</name>
</gene>
<dbReference type="OrthoDB" id="9784036at2"/>
<evidence type="ECO:0000313" key="1">
    <source>
        <dbReference type="EMBL" id="QEC67623.1"/>
    </source>
</evidence>
<dbReference type="RefSeq" id="WP_147189430.1">
    <property type="nucleotide sequence ID" value="NZ_CP042435.1"/>
</dbReference>
<name>A0A5B8V9M7_9BACT</name>
<dbReference type="EMBL" id="CP042435">
    <property type="protein sequence ID" value="QEC67623.1"/>
    <property type="molecule type" value="Genomic_DNA"/>
</dbReference>